<reference evidence="2 3" key="1">
    <citation type="submission" date="2021-06" db="EMBL/GenBank/DDBJ databases">
        <title>Caerostris extrusa draft genome.</title>
        <authorList>
            <person name="Kono N."/>
            <person name="Arakawa K."/>
        </authorList>
    </citation>
    <scope>NUCLEOTIDE SEQUENCE [LARGE SCALE GENOMIC DNA]</scope>
</reference>
<name>A0AAV4SY26_CAEEX</name>
<feature type="region of interest" description="Disordered" evidence="1">
    <location>
        <begin position="1"/>
        <end position="24"/>
    </location>
</feature>
<sequence>MGGSENDRSLEGKAPSDASRHTSTHSCTIIFSLEVYGFRFGCLSLLKVQNGVGGGGVRIKGFVWGGAPCKIVWEITVYWQYCKRFIIIFSLFLKGEFGMLIKIGDVLMRLL</sequence>
<evidence type="ECO:0000313" key="3">
    <source>
        <dbReference type="Proteomes" id="UP001054945"/>
    </source>
</evidence>
<comment type="caution">
    <text evidence="2">The sequence shown here is derived from an EMBL/GenBank/DDBJ whole genome shotgun (WGS) entry which is preliminary data.</text>
</comment>
<dbReference type="AlphaFoldDB" id="A0AAV4SY26"/>
<gene>
    <name evidence="2" type="ORF">CEXT_200351</name>
</gene>
<organism evidence="2 3">
    <name type="scientific">Caerostris extrusa</name>
    <name type="common">Bark spider</name>
    <name type="synonym">Caerostris bankana</name>
    <dbReference type="NCBI Taxonomy" id="172846"/>
    <lineage>
        <taxon>Eukaryota</taxon>
        <taxon>Metazoa</taxon>
        <taxon>Ecdysozoa</taxon>
        <taxon>Arthropoda</taxon>
        <taxon>Chelicerata</taxon>
        <taxon>Arachnida</taxon>
        <taxon>Araneae</taxon>
        <taxon>Araneomorphae</taxon>
        <taxon>Entelegynae</taxon>
        <taxon>Araneoidea</taxon>
        <taxon>Araneidae</taxon>
        <taxon>Caerostris</taxon>
    </lineage>
</organism>
<dbReference type="EMBL" id="BPLR01010341">
    <property type="protein sequence ID" value="GIY38665.1"/>
    <property type="molecule type" value="Genomic_DNA"/>
</dbReference>
<dbReference type="Proteomes" id="UP001054945">
    <property type="component" value="Unassembled WGS sequence"/>
</dbReference>
<evidence type="ECO:0000256" key="1">
    <source>
        <dbReference type="SAM" id="MobiDB-lite"/>
    </source>
</evidence>
<proteinExistence type="predicted"/>
<accession>A0AAV4SY26</accession>
<protein>
    <submittedName>
        <fullName evidence="2">Uncharacterized protein</fullName>
    </submittedName>
</protein>
<evidence type="ECO:0000313" key="2">
    <source>
        <dbReference type="EMBL" id="GIY38665.1"/>
    </source>
</evidence>
<feature type="compositionally biased region" description="Basic and acidic residues" evidence="1">
    <location>
        <begin position="1"/>
        <end position="11"/>
    </location>
</feature>
<keyword evidence="3" id="KW-1185">Reference proteome</keyword>